<feature type="non-terminal residue" evidence="1">
    <location>
        <position position="1"/>
    </location>
</feature>
<name>A0A381SF52_9ZZZZ</name>
<dbReference type="AlphaFoldDB" id="A0A381SF52"/>
<accession>A0A381SF52</accession>
<protein>
    <recommendedName>
        <fullName evidence="2">Lipoprotein</fullName>
    </recommendedName>
</protein>
<reference evidence="1" key="1">
    <citation type="submission" date="2018-05" db="EMBL/GenBank/DDBJ databases">
        <authorList>
            <person name="Lanie J.A."/>
            <person name="Ng W.-L."/>
            <person name="Kazmierczak K.M."/>
            <person name="Andrzejewski T.M."/>
            <person name="Davidsen T.M."/>
            <person name="Wayne K.J."/>
            <person name="Tettelin H."/>
            <person name="Glass J.I."/>
            <person name="Rusch D."/>
            <person name="Podicherti R."/>
            <person name="Tsui H.-C.T."/>
            <person name="Winkler M.E."/>
        </authorList>
    </citation>
    <scope>NUCLEOTIDE SEQUENCE</scope>
</reference>
<dbReference type="EMBL" id="UINC01003031">
    <property type="protein sequence ID" value="SVA02712.1"/>
    <property type="molecule type" value="Genomic_DNA"/>
</dbReference>
<gene>
    <name evidence="1" type="ORF">METZ01_LOCUS55566</name>
</gene>
<evidence type="ECO:0000313" key="1">
    <source>
        <dbReference type="EMBL" id="SVA02712.1"/>
    </source>
</evidence>
<proteinExistence type="predicted"/>
<organism evidence="1">
    <name type="scientific">marine metagenome</name>
    <dbReference type="NCBI Taxonomy" id="408172"/>
    <lineage>
        <taxon>unclassified sequences</taxon>
        <taxon>metagenomes</taxon>
        <taxon>ecological metagenomes</taxon>
    </lineage>
</organism>
<evidence type="ECO:0008006" key="2">
    <source>
        <dbReference type="Google" id="ProtNLM"/>
    </source>
</evidence>
<sequence length="130" mass="14351">MNKYIKILSVAVLGLLMTNCAGNYKIKNETGKVVNSVPKWYMNDFSETKACDIARFGKEKEKQCIFGLGTSVSPDLNLAIEKAKMIAKAEIADIIKGEMNKESKQFITEIGKTNSKTVVSEVESVLVNII</sequence>
<feature type="non-terminal residue" evidence="1">
    <location>
        <position position="130"/>
    </location>
</feature>